<dbReference type="AlphaFoldDB" id="A0A2K1PB24"/>
<dbReference type="Proteomes" id="UP000236199">
    <property type="component" value="Unassembled WGS sequence"/>
</dbReference>
<dbReference type="RefSeq" id="WP_103078915.1">
    <property type="nucleotide sequence ID" value="NZ_AZRM01000027.1"/>
</dbReference>
<proteinExistence type="inferred from homology"/>
<feature type="coiled-coil region" evidence="4">
    <location>
        <begin position="1"/>
        <end position="90"/>
    </location>
</feature>
<evidence type="ECO:0000256" key="1">
    <source>
        <dbReference type="ARBA" id="ARBA00005901"/>
    </source>
</evidence>
<reference evidence="5 6" key="1">
    <citation type="submission" date="2013-12" db="EMBL/GenBank/DDBJ databases">
        <title>Comparative genomics of Petrotoga isolates.</title>
        <authorList>
            <person name="Nesbo C.L."/>
            <person name="Charchuk R."/>
            <person name="Chow K."/>
        </authorList>
    </citation>
    <scope>NUCLEOTIDE SEQUENCE [LARGE SCALE GENOMIC DNA]</scope>
    <source>
        <strain evidence="5 6">DSM 10691</strain>
    </source>
</reference>
<comment type="caution">
    <text evidence="5">The sequence shown here is derived from an EMBL/GenBank/DDBJ whole genome shotgun (WGS) entry which is preliminary data.</text>
</comment>
<keyword evidence="4" id="KW-0175">Coiled coil</keyword>
<evidence type="ECO:0000256" key="4">
    <source>
        <dbReference type="SAM" id="Coils"/>
    </source>
</evidence>
<dbReference type="OrthoDB" id="49572at2"/>
<evidence type="ECO:0000313" key="5">
    <source>
        <dbReference type="EMBL" id="PNR99886.1"/>
    </source>
</evidence>
<gene>
    <name evidence="5" type="ORF">X928_06185</name>
</gene>
<comment type="similarity">
    <text evidence="1">Belongs to the V-ATPase E subunit family.</text>
</comment>
<dbReference type="GO" id="GO:0046961">
    <property type="term" value="F:proton-transporting ATPase activity, rotational mechanism"/>
    <property type="evidence" value="ECO:0007669"/>
    <property type="project" value="InterPro"/>
</dbReference>
<dbReference type="InterPro" id="IPR002842">
    <property type="entry name" value="ATPase_V1_Esu"/>
</dbReference>
<evidence type="ECO:0000256" key="2">
    <source>
        <dbReference type="ARBA" id="ARBA00022448"/>
    </source>
</evidence>
<keyword evidence="3" id="KW-0406">Ion transport</keyword>
<sequence length="191" mass="22501">MNEIEDKLESMLELLDKKFEQKCDELKISYNKKLEEVQKRIEEDINNYRDKKLKEAKEEADLTEKVSQSKAKLKIKQERLKLKNQLLESLLQLIKKDLVTLDPDNKKYFYQKLYIDATKLIHNDYEVLCNKNDYETVKSIVLDHKVKTSKEIEGGILLKSNNTIINNSIDSYVEQNKTKIFSLILEEVGDI</sequence>
<keyword evidence="6" id="KW-1185">Reference proteome</keyword>
<dbReference type="SUPFAM" id="SSF160527">
    <property type="entry name" value="V-type ATPase subunit E-like"/>
    <property type="match status" value="1"/>
</dbReference>
<protein>
    <recommendedName>
        <fullName evidence="7">V-type proton ATPase subunit E</fullName>
    </recommendedName>
</protein>
<dbReference type="GO" id="GO:0033178">
    <property type="term" value="C:proton-transporting two-sector ATPase complex, catalytic domain"/>
    <property type="evidence" value="ECO:0007669"/>
    <property type="project" value="InterPro"/>
</dbReference>
<organism evidence="5 6">
    <name type="scientific">Petrotoga miotherma DSM 10691</name>
    <dbReference type="NCBI Taxonomy" id="1434326"/>
    <lineage>
        <taxon>Bacteria</taxon>
        <taxon>Thermotogati</taxon>
        <taxon>Thermotogota</taxon>
        <taxon>Thermotogae</taxon>
        <taxon>Petrotogales</taxon>
        <taxon>Petrotogaceae</taxon>
        <taxon>Petrotoga</taxon>
    </lineage>
</organism>
<accession>A0A2K1PB24</accession>
<evidence type="ECO:0000313" key="6">
    <source>
        <dbReference type="Proteomes" id="UP000236199"/>
    </source>
</evidence>
<evidence type="ECO:0000256" key="3">
    <source>
        <dbReference type="ARBA" id="ARBA00023065"/>
    </source>
</evidence>
<dbReference type="Pfam" id="PF01991">
    <property type="entry name" value="vATP-synt_E"/>
    <property type="match status" value="1"/>
</dbReference>
<dbReference type="EMBL" id="AZRM01000027">
    <property type="protein sequence ID" value="PNR99886.1"/>
    <property type="molecule type" value="Genomic_DNA"/>
</dbReference>
<name>A0A2K1PB24_9BACT</name>
<evidence type="ECO:0008006" key="7">
    <source>
        <dbReference type="Google" id="ProtNLM"/>
    </source>
</evidence>
<keyword evidence="2" id="KW-0813">Transport</keyword>